<gene>
    <name evidence="1" type="ORF">MAE30S32_46900</name>
</gene>
<name>A0A510PQ86_MICAE</name>
<dbReference type="Proteomes" id="UP000321223">
    <property type="component" value="Unassembled WGS sequence"/>
</dbReference>
<dbReference type="InterPro" id="IPR007263">
    <property type="entry name" value="DCC1-like"/>
</dbReference>
<dbReference type="PANTHER" id="PTHR34290">
    <property type="entry name" value="SI:CH73-390P7.2"/>
    <property type="match status" value="1"/>
</dbReference>
<dbReference type="Pfam" id="PF04134">
    <property type="entry name" value="DCC1-like"/>
    <property type="match status" value="1"/>
</dbReference>
<dbReference type="RefSeq" id="WP_147074020.1">
    <property type="nucleotide sequence ID" value="NZ_BHVU01000570.1"/>
</dbReference>
<sequence length="165" mass="18435">MSSLPTPSADTLENSTRSPSWKIKLLYDGECPLCLREVNFLQKRDAGRGLVAFVDIAAENYNPEENGGISFAAAMGRIHAVLADGTILQNVEVFRQVYDILGIGWIYAATKWPVIGFLVDIIYEIWASWRLTLTGRPNLKTILAERQKRLECNSSNRCSQSVKIS</sequence>
<dbReference type="GO" id="GO:0015035">
    <property type="term" value="F:protein-disulfide reductase activity"/>
    <property type="evidence" value="ECO:0007669"/>
    <property type="project" value="InterPro"/>
</dbReference>
<accession>A0A510PQ86</accession>
<dbReference type="EMBL" id="BHVU01000570">
    <property type="protein sequence ID" value="GCA96038.1"/>
    <property type="molecule type" value="Genomic_DNA"/>
</dbReference>
<evidence type="ECO:0000313" key="1">
    <source>
        <dbReference type="EMBL" id="GCA96038.1"/>
    </source>
</evidence>
<organism evidence="1 2">
    <name type="scientific">Microcystis aeruginosa 11-30S32</name>
    <dbReference type="NCBI Taxonomy" id="2358142"/>
    <lineage>
        <taxon>Bacteria</taxon>
        <taxon>Bacillati</taxon>
        <taxon>Cyanobacteriota</taxon>
        <taxon>Cyanophyceae</taxon>
        <taxon>Oscillatoriophycideae</taxon>
        <taxon>Chroococcales</taxon>
        <taxon>Microcystaceae</taxon>
        <taxon>Microcystis</taxon>
    </lineage>
</organism>
<proteinExistence type="predicted"/>
<reference evidence="1 2" key="1">
    <citation type="journal article" date="2019" name="Appl. Environ. Microbiol.">
        <title>Co-occurrence of broad and narrow host-range viruses infecting the toxic bloom-forming cyanobacterium Microcystis aeruginosa.</title>
        <authorList>
            <person name="Morimoto D."/>
            <person name="Tominaga K."/>
            <person name="Nishimura Y."/>
            <person name="Yoshida N."/>
            <person name="Kimura S."/>
            <person name="Sako Y."/>
            <person name="Yoshida T."/>
        </authorList>
    </citation>
    <scope>NUCLEOTIDE SEQUENCE [LARGE SCALE GENOMIC DNA]</scope>
    <source>
        <strain evidence="1 2">11-30S32</strain>
    </source>
</reference>
<dbReference type="InterPro" id="IPR044691">
    <property type="entry name" value="DCC1_Trx"/>
</dbReference>
<dbReference type="PANTHER" id="PTHR34290:SF2">
    <property type="entry name" value="OS04G0668800 PROTEIN"/>
    <property type="match status" value="1"/>
</dbReference>
<evidence type="ECO:0000313" key="2">
    <source>
        <dbReference type="Proteomes" id="UP000321223"/>
    </source>
</evidence>
<comment type="caution">
    <text evidence="1">The sequence shown here is derived from an EMBL/GenBank/DDBJ whole genome shotgun (WGS) entry which is preliminary data.</text>
</comment>
<protein>
    <submittedName>
        <fullName evidence="1">DUF393 domain-containing protein</fullName>
    </submittedName>
</protein>
<dbReference type="AlphaFoldDB" id="A0A510PQ86"/>